<evidence type="ECO:0008006" key="4">
    <source>
        <dbReference type="Google" id="ProtNLM"/>
    </source>
</evidence>
<gene>
    <name evidence="2" type="ORF">EGV54_05080</name>
</gene>
<organism evidence="2 3">
    <name type="scientific">Staphylococcus pseudintermedius</name>
    <dbReference type="NCBI Taxonomy" id="283734"/>
    <lineage>
        <taxon>Bacteria</taxon>
        <taxon>Bacillati</taxon>
        <taxon>Bacillota</taxon>
        <taxon>Bacilli</taxon>
        <taxon>Bacillales</taxon>
        <taxon>Staphylococcaceae</taxon>
        <taxon>Staphylococcus</taxon>
        <taxon>Staphylococcus intermedius group</taxon>
    </lineage>
</organism>
<accession>A0A8H9BVE0</accession>
<dbReference type="EMBL" id="AAXKXX010000004">
    <property type="protein sequence ID" value="EGQ4384466.1"/>
    <property type="molecule type" value="Genomic_DNA"/>
</dbReference>
<comment type="caution">
    <text evidence="2">The sequence shown here is derived from an EMBL/GenBank/DDBJ whole genome shotgun (WGS) entry which is preliminary data.</text>
</comment>
<proteinExistence type="predicted"/>
<keyword evidence="1" id="KW-1133">Transmembrane helix</keyword>
<feature type="transmembrane region" description="Helical" evidence="1">
    <location>
        <begin position="214"/>
        <end position="231"/>
    </location>
</feature>
<dbReference type="Proteomes" id="UP000600220">
    <property type="component" value="Unassembled WGS sequence"/>
</dbReference>
<evidence type="ECO:0000256" key="1">
    <source>
        <dbReference type="SAM" id="Phobius"/>
    </source>
</evidence>
<sequence>MSNFTFPDPFKKSMENFRRMDRVVSRTLRPQINLAYKYNSIFSPELINSLQMSLQIQKQLNLSSESRQRLLETSQKIQTQFSKPMAEISATLMKFQAQQARIISQQFKPPVINVFSSNKILNEIEQDESIVEEAVSSMEDLGQQDFYIQQPLFTFECFNQVYNLLDSSKTKYPLLSYTTRNFNNFISDFYKQLAYNYLFNKIFGSLPTSLIDQMPLFFINLFISIIIMVAHQRISK</sequence>
<name>A0A8H9BVE0_STAPS</name>
<keyword evidence="1" id="KW-0812">Transmembrane</keyword>
<dbReference type="AlphaFoldDB" id="A0A8H9BVE0"/>
<evidence type="ECO:0000313" key="2">
    <source>
        <dbReference type="EMBL" id="EGQ4384466.1"/>
    </source>
</evidence>
<dbReference type="RefSeq" id="WP_140241662.1">
    <property type="nucleotide sequence ID" value="NZ_JAVSAH010000033.1"/>
</dbReference>
<protein>
    <recommendedName>
        <fullName evidence="4">Transmembrane protein</fullName>
    </recommendedName>
</protein>
<keyword evidence="1" id="KW-0472">Membrane</keyword>
<reference evidence="2 3" key="1">
    <citation type="submission" date="2018-11" db="EMBL/GenBank/DDBJ databases">
        <authorList>
            <consortium name="Veterinary Laboratory Investigation and Response Network"/>
        </authorList>
    </citation>
    <scope>NUCLEOTIDE SEQUENCE [LARGE SCALE GENOMIC DNA]</scope>
    <source>
        <strain evidence="2 3">SPSE-18-VL-LA-PA-Ryan-0021</strain>
    </source>
</reference>
<keyword evidence="3" id="KW-1185">Reference proteome</keyword>
<evidence type="ECO:0000313" key="3">
    <source>
        <dbReference type="Proteomes" id="UP000600220"/>
    </source>
</evidence>